<sequence length="214" mass="22367">MHASALLPLLLASASAIPGAERSAGLQKRCDISAAKISLPSNQRQLVAPAQGPSYIGLAIGTQNYTCESTGTSTNVGAVAEIFDASCLYGAPEFSYIQEIAYSVWKLVPPSADISRVIAVLQTFNDTLVFGQHYFVTSPSGTGISPKWDFTSAGLVGHPDAFVIAAKAGDISAPTGPADVDWLSLNKVQGDLATQIFRVNTVGGMPPDSVRRAI</sequence>
<evidence type="ECO:0000256" key="1">
    <source>
        <dbReference type="SAM" id="SignalP"/>
    </source>
</evidence>
<proteinExistence type="predicted"/>
<protein>
    <recommendedName>
        <fullName evidence="4">Malate dehydrogenase</fullName>
    </recommendedName>
</protein>
<dbReference type="Pfam" id="PF11937">
    <property type="entry name" value="DUF3455"/>
    <property type="match status" value="1"/>
</dbReference>
<evidence type="ECO:0000313" key="2">
    <source>
        <dbReference type="EMBL" id="KAJ7701163.1"/>
    </source>
</evidence>
<dbReference type="EMBL" id="JARKIE010000018">
    <property type="protein sequence ID" value="KAJ7701163.1"/>
    <property type="molecule type" value="Genomic_DNA"/>
</dbReference>
<feature type="signal peptide" evidence="1">
    <location>
        <begin position="1"/>
        <end position="16"/>
    </location>
</feature>
<evidence type="ECO:0008006" key="4">
    <source>
        <dbReference type="Google" id="ProtNLM"/>
    </source>
</evidence>
<keyword evidence="1" id="KW-0732">Signal</keyword>
<dbReference type="AlphaFoldDB" id="A0AAD7DXC8"/>
<feature type="chain" id="PRO_5041946870" description="Malate dehydrogenase" evidence="1">
    <location>
        <begin position="17"/>
        <end position="214"/>
    </location>
</feature>
<keyword evidence="3" id="KW-1185">Reference proteome</keyword>
<dbReference type="PANTHER" id="PTHR35567">
    <property type="entry name" value="MALATE DEHYDROGENASE (AFU_ORTHOLOGUE AFUA_2G13800)"/>
    <property type="match status" value="1"/>
</dbReference>
<accession>A0AAD7DXC8</accession>
<comment type="caution">
    <text evidence="2">The sequence shown here is derived from an EMBL/GenBank/DDBJ whole genome shotgun (WGS) entry which is preliminary data.</text>
</comment>
<reference evidence="2" key="1">
    <citation type="submission" date="2023-03" db="EMBL/GenBank/DDBJ databases">
        <title>Massive genome expansion in bonnet fungi (Mycena s.s.) driven by repeated elements and novel gene families across ecological guilds.</title>
        <authorList>
            <consortium name="Lawrence Berkeley National Laboratory"/>
            <person name="Harder C.B."/>
            <person name="Miyauchi S."/>
            <person name="Viragh M."/>
            <person name="Kuo A."/>
            <person name="Thoen E."/>
            <person name="Andreopoulos B."/>
            <person name="Lu D."/>
            <person name="Skrede I."/>
            <person name="Drula E."/>
            <person name="Henrissat B."/>
            <person name="Morin E."/>
            <person name="Kohler A."/>
            <person name="Barry K."/>
            <person name="LaButti K."/>
            <person name="Morin E."/>
            <person name="Salamov A."/>
            <person name="Lipzen A."/>
            <person name="Mereny Z."/>
            <person name="Hegedus B."/>
            <person name="Baldrian P."/>
            <person name="Stursova M."/>
            <person name="Weitz H."/>
            <person name="Taylor A."/>
            <person name="Grigoriev I.V."/>
            <person name="Nagy L.G."/>
            <person name="Martin F."/>
            <person name="Kauserud H."/>
        </authorList>
    </citation>
    <scope>NUCLEOTIDE SEQUENCE</scope>
    <source>
        <strain evidence="2">CBHHK067</strain>
    </source>
</reference>
<evidence type="ECO:0000313" key="3">
    <source>
        <dbReference type="Proteomes" id="UP001221757"/>
    </source>
</evidence>
<name>A0AAD7DXC8_MYCRO</name>
<dbReference type="InterPro" id="IPR021851">
    <property type="entry name" value="DUF3455"/>
</dbReference>
<gene>
    <name evidence="2" type="ORF">B0H17DRAFT_924844</name>
</gene>
<organism evidence="2 3">
    <name type="scientific">Mycena rosella</name>
    <name type="common">Pink bonnet</name>
    <name type="synonym">Agaricus rosellus</name>
    <dbReference type="NCBI Taxonomy" id="1033263"/>
    <lineage>
        <taxon>Eukaryota</taxon>
        <taxon>Fungi</taxon>
        <taxon>Dikarya</taxon>
        <taxon>Basidiomycota</taxon>
        <taxon>Agaricomycotina</taxon>
        <taxon>Agaricomycetes</taxon>
        <taxon>Agaricomycetidae</taxon>
        <taxon>Agaricales</taxon>
        <taxon>Marasmiineae</taxon>
        <taxon>Mycenaceae</taxon>
        <taxon>Mycena</taxon>
    </lineage>
</organism>
<dbReference type="Proteomes" id="UP001221757">
    <property type="component" value="Unassembled WGS sequence"/>
</dbReference>
<dbReference type="PANTHER" id="PTHR35567:SF1">
    <property type="entry name" value="CONSERVED FUNGAL PROTEIN (AFU_ORTHOLOGUE AFUA_1G14230)"/>
    <property type="match status" value="1"/>
</dbReference>